<protein>
    <recommendedName>
        <fullName evidence="12">Cytochrome P450</fullName>
    </recommendedName>
</protein>
<dbReference type="GO" id="GO:0016705">
    <property type="term" value="F:oxidoreductase activity, acting on paired donors, with incorporation or reduction of molecular oxygen"/>
    <property type="evidence" value="ECO:0007669"/>
    <property type="project" value="InterPro"/>
</dbReference>
<comment type="caution">
    <text evidence="10">The sequence shown here is derived from an EMBL/GenBank/DDBJ whole genome shotgun (WGS) entry which is preliminary data.</text>
</comment>
<keyword evidence="6 8" id="KW-0503">Monooxygenase</keyword>
<feature type="binding site" description="axial binding residue" evidence="7">
    <location>
        <position position="446"/>
    </location>
    <ligand>
        <name>heme</name>
        <dbReference type="ChEBI" id="CHEBI:30413"/>
    </ligand>
    <ligandPart>
        <name>Fe</name>
        <dbReference type="ChEBI" id="CHEBI:18248"/>
    </ligandPart>
</feature>
<proteinExistence type="inferred from homology"/>
<keyword evidence="5 7" id="KW-0408">Iron</keyword>
<dbReference type="InterPro" id="IPR017972">
    <property type="entry name" value="Cyt_P450_CS"/>
</dbReference>
<dbReference type="PROSITE" id="PS00086">
    <property type="entry name" value="CYTOCHROME_P450"/>
    <property type="match status" value="1"/>
</dbReference>
<dbReference type="Pfam" id="PF00067">
    <property type="entry name" value="p450"/>
    <property type="match status" value="1"/>
</dbReference>
<evidence type="ECO:0000256" key="6">
    <source>
        <dbReference type="ARBA" id="ARBA00023033"/>
    </source>
</evidence>
<dbReference type="FunFam" id="1.10.630.10:FF:000036">
    <property type="entry name" value="CYtochrome P450 family"/>
    <property type="match status" value="1"/>
</dbReference>
<sequence>CFNIIPATMLFLIGLVTLLAYALFRYYTMVSKYPRGPFPWPFVGNMFQQDFARQHLTSIKFAPKFDGIFTLHVPIPVVFLTDYEAIREAFVERGDDFAGRPENIVMQEIFMYAPNSGVINSNGENWREQRRVALSILRDFGMGKNLMEEQVLSSVREYLECLDNIKDKGKVNLHWPIQLMVGNIINETLFGYRYKYDDCEELIKYVEDFQKWIGDLAKSPEIAIAIAAPVLLKVPFIGYHCLYKHRDNMRKICQYIVDNVKKCLEGYKSDDEASCFVHAYKQRMPGNDYLDDDNLISTCNDFFMAGQETTTTTLRWAVLYLALNQEAQEKLRREIYSLIGKDRLPRMADKPKMIYAQATVLEVQRMANIVGGNLTHRTIRDTVVKGHKIPKDTYINGDIHYVMARDPNFVEPDRFNPDRFLNEDGTALRKDLVDRVVAFSLGKRACAGEGLARVELFLGLTATVQHYRILPREGEPIDLKPLPMNILQPKDQFVKIEKV</sequence>
<dbReference type="PANTHER" id="PTHR24284:SF1">
    <property type="entry name" value="CYTOCHROME P450 FAMILY"/>
    <property type="match status" value="1"/>
</dbReference>
<dbReference type="SUPFAM" id="SSF48264">
    <property type="entry name" value="Cytochrome P450"/>
    <property type="match status" value="1"/>
</dbReference>
<dbReference type="PRINTS" id="PR00463">
    <property type="entry name" value="EP450I"/>
</dbReference>
<accession>A0AAN5I325</accession>
<dbReference type="PANTHER" id="PTHR24284">
    <property type="entry name" value="CYTOCHROME P450 FAMILY"/>
    <property type="match status" value="1"/>
</dbReference>
<keyword evidence="9" id="KW-0812">Transmembrane</keyword>
<keyword evidence="3 7" id="KW-0479">Metal-binding</keyword>
<evidence type="ECO:0000256" key="3">
    <source>
        <dbReference type="ARBA" id="ARBA00022723"/>
    </source>
</evidence>
<organism evidence="10 11">
    <name type="scientific">Pristionchus mayeri</name>
    <dbReference type="NCBI Taxonomy" id="1317129"/>
    <lineage>
        <taxon>Eukaryota</taxon>
        <taxon>Metazoa</taxon>
        <taxon>Ecdysozoa</taxon>
        <taxon>Nematoda</taxon>
        <taxon>Chromadorea</taxon>
        <taxon>Rhabditida</taxon>
        <taxon>Rhabditina</taxon>
        <taxon>Diplogasteromorpha</taxon>
        <taxon>Diplogasteroidea</taxon>
        <taxon>Neodiplogasteridae</taxon>
        <taxon>Pristionchus</taxon>
    </lineage>
</organism>
<evidence type="ECO:0000313" key="11">
    <source>
        <dbReference type="Proteomes" id="UP001328107"/>
    </source>
</evidence>
<dbReference type="Proteomes" id="UP001328107">
    <property type="component" value="Unassembled WGS sequence"/>
</dbReference>
<evidence type="ECO:0000313" key="10">
    <source>
        <dbReference type="EMBL" id="GMR49680.1"/>
    </source>
</evidence>
<keyword evidence="9" id="KW-1133">Transmembrane helix</keyword>
<evidence type="ECO:0000256" key="7">
    <source>
        <dbReference type="PIRSR" id="PIRSR602401-1"/>
    </source>
</evidence>
<gene>
    <name evidence="10" type="ORF">PMAYCL1PPCAC_19875</name>
</gene>
<keyword evidence="4 8" id="KW-0560">Oxidoreductase</keyword>
<dbReference type="GO" id="GO:0004497">
    <property type="term" value="F:monooxygenase activity"/>
    <property type="evidence" value="ECO:0007669"/>
    <property type="project" value="UniProtKB-KW"/>
</dbReference>
<dbReference type="Gene3D" id="1.10.630.10">
    <property type="entry name" value="Cytochrome P450"/>
    <property type="match status" value="1"/>
</dbReference>
<evidence type="ECO:0000256" key="8">
    <source>
        <dbReference type="RuleBase" id="RU000461"/>
    </source>
</evidence>
<evidence type="ECO:0000256" key="4">
    <source>
        <dbReference type="ARBA" id="ARBA00023002"/>
    </source>
</evidence>
<feature type="non-terminal residue" evidence="10">
    <location>
        <position position="1"/>
    </location>
</feature>
<dbReference type="InterPro" id="IPR001128">
    <property type="entry name" value="Cyt_P450"/>
</dbReference>
<keyword evidence="7 8" id="KW-0349">Heme</keyword>
<evidence type="ECO:0000256" key="1">
    <source>
        <dbReference type="ARBA" id="ARBA00001971"/>
    </source>
</evidence>
<reference evidence="11" key="1">
    <citation type="submission" date="2022-10" db="EMBL/GenBank/DDBJ databases">
        <title>Genome assembly of Pristionchus species.</title>
        <authorList>
            <person name="Yoshida K."/>
            <person name="Sommer R.J."/>
        </authorList>
    </citation>
    <scope>NUCLEOTIDE SEQUENCE [LARGE SCALE GENOMIC DNA]</scope>
    <source>
        <strain evidence="11">RS5460</strain>
    </source>
</reference>
<comment type="similarity">
    <text evidence="2 8">Belongs to the cytochrome P450 family.</text>
</comment>
<dbReference type="InterPro" id="IPR036396">
    <property type="entry name" value="Cyt_P450_sf"/>
</dbReference>
<evidence type="ECO:0008006" key="12">
    <source>
        <dbReference type="Google" id="ProtNLM"/>
    </source>
</evidence>
<dbReference type="EMBL" id="BTRK01000004">
    <property type="protein sequence ID" value="GMR49680.1"/>
    <property type="molecule type" value="Genomic_DNA"/>
</dbReference>
<dbReference type="PRINTS" id="PR00385">
    <property type="entry name" value="P450"/>
</dbReference>
<feature type="transmembrane region" description="Helical" evidence="9">
    <location>
        <begin position="6"/>
        <end position="24"/>
    </location>
</feature>
<dbReference type="InterPro" id="IPR002401">
    <property type="entry name" value="Cyt_P450_E_grp-I"/>
</dbReference>
<comment type="cofactor">
    <cofactor evidence="1 7">
        <name>heme</name>
        <dbReference type="ChEBI" id="CHEBI:30413"/>
    </cofactor>
</comment>
<dbReference type="GO" id="GO:0020037">
    <property type="term" value="F:heme binding"/>
    <property type="evidence" value="ECO:0007669"/>
    <property type="project" value="InterPro"/>
</dbReference>
<evidence type="ECO:0000256" key="5">
    <source>
        <dbReference type="ARBA" id="ARBA00023004"/>
    </source>
</evidence>
<evidence type="ECO:0000256" key="2">
    <source>
        <dbReference type="ARBA" id="ARBA00010617"/>
    </source>
</evidence>
<keyword evidence="9" id="KW-0472">Membrane</keyword>
<keyword evidence="11" id="KW-1185">Reference proteome</keyword>
<dbReference type="AlphaFoldDB" id="A0AAN5I325"/>
<evidence type="ECO:0000256" key="9">
    <source>
        <dbReference type="SAM" id="Phobius"/>
    </source>
</evidence>
<dbReference type="CDD" id="cd20617">
    <property type="entry name" value="CYP1_2-like"/>
    <property type="match status" value="1"/>
</dbReference>
<dbReference type="GO" id="GO:0005506">
    <property type="term" value="F:iron ion binding"/>
    <property type="evidence" value="ECO:0007669"/>
    <property type="project" value="InterPro"/>
</dbReference>
<name>A0AAN5I325_9BILA</name>